<dbReference type="EC" id="2.7.13.3" evidence="2"/>
<dbReference type="SUPFAM" id="SSF47384">
    <property type="entry name" value="Homodimeric domain of signal transducing histidine kinase"/>
    <property type="match status" value="1"/>
</dbReference>
<keyword evidence="3" id="KW-0418">Kinase</keyword>
<sequence>MPPIDPPPPDARLLAGDAGWLVDRAVHELRNSLSAIRIGVELMNRSDDGCASTCAPVLAHIDNAAQRANALSDELTDACRLASGRPLLLHPQRFGLHATVQQALDALLREMPGPAIEHDRLGDGECAGDPLRIAQFVGLAFAEIRADAPSALVIVISEVAADRFRIAMHADAAPATRPGVAQQHAARQAQAESRRRTLLLQAIAHAHGGCAHVRSEGITGRTVDASFSSIALVPGAA</sequence>
<comment type="catalytic activity">
    <reaction evidence="1">
        <text>ATP + protein L-histidine = ADP + protein N-phospho-L-histidine.</text>
        <dbReference type="EC" id="2.7.13.3"/>
    </reaction>
</comment>
<comment type="caution">
    <text evidence="3">The sequence shown here is derived from an EMBL/GenBank/DDBJ whole genome shotgun (WGS) entry which is preliminary data.</text>
</comment>
<accession>A0A502E1J6</accession>
<evidence type="ECO:0000256" key="2">
    <source>
        <dbReference type="ARBA" id="ARBA00012438"/>
    </source>
</evidence>
<reference evidence="3 4" key="1">
    <citation type="journal article" date="2019" name="Environ. Microbiol.">
        <title>Species interactions and distinct microbial communities in high Arctic permafrost affected cryosols are associated with the CH4 and CO2 gas fluxes.</title>
        <authorList>
            <person name="Altshuler I."/>
            <person name="Hamel J."/>
            <person name="Turney S."/>
            <person name="Magnuson E."/>
            <person name="Levesque R."/>
            <person name="Greer C."/>
            <person name="Whyte L.G."/>
        </authorList>
    </citation>
    <scope>NUCLEOTIDE SEQUENCE [LARGE SCALE GENOMIC DNA]</scope>
    <source>
        <strain evidence="3 4">S06.C</strain>
    </source>
</reference>
<organism evidence="3 4">
    <name type="scientific">Variovorax guangxiensis</name>
    <dbReference type="NCBI Taxonomy" id="1775474"/>
    <lineage>
        <taxon>Bacteria</taxon>
        <taxon>Pseudomonadati</taxon>
        <taxon>Pseudomonadota</taxon>
        <taxon>Betaproteobacteria</taxon>
        <taxon>Burkholderiales</taxon>
        <taxon>Comamonadaceae</taxon>
        <taxon>Variovorax</taxon>
    </lineage>
</organism>
<dbReference type="OrthoDB" id="8859763at2"/>
<dbReference type="EMBL" id="RCZI01000001">
    <property type="protein sequence ID" value="TPG30799.1"/>
    <property type="molecule type" value="Genomic_DNA"/>
</dbReference>
<proteinExistence type="predicted"/>
<evidence type="ECO:0000256" key="1">
    <source>
        <dbReference type="ARBA" id="ARBA00000085"/>
    </source>
</evidence>
<dbReference type="AlphaFoldDB" id="A0A502E1J6"/>
<dbReference type="GO" id="GO:0000155">
    <property type="term" value="F:phosphorelay sensor kinase activity"/>
    <property type="evidence" value="ECO:0007669"/>
    <property type="project" value="InterPro"/>
</dbReference>
<dbReference type="Proteomes" id="UP000319212">
    <property type="component" value="Unassembled WGS sequence"/>
</dbReference>
<dbReference type="InterPro" id="IPR036097">
    <property type="entry name" value="HisK_dim/P_sf"/>
</dbReference>
<name>A0A502E1J6_9BURK</name>
<evidence type="ECO:0000313" key="4">
    <source>
        <dbReference type="Proteomes" id="UP000319212"/>
    </source>
</evidence>
<dbReference type="CDD" id="cd00082">
    <property type="entry name" value="HisKA"/>
    <property type="match status" value="1"/>
</dbReference>
<gene>
    <name evidence="3" type="ORF">EAH82_04910</name>
</gene>
<protein>
    <recommendedName>
        <fullName evidence="2">histidine kinase</fullName>
        <ecNumber evidence="2">2.7.13.3</ecNumber>
    </recommendedName>
</protein>
<evidence type="ECO:0000313" key="3">
    <source>
        <dbReference type="EMBL" id="TPG30799.1"/>
    </source>
</evidence>
<dbReference type="InterPro" id="IPR003661">
    <property type="entry name" value="HisK_dim/P_dom"/>
</dbReference>
<dbReference type="Gene3D" id="1.10.287.130">
    <property type="match status" value="1"/>
</dbReference>
<keyword evidence="3" id="KW-0808">Transferase</keyword>
<dbReference type="RefSeq" id="WP_140839110.1">
    <property type="nucleotide sequence ID" value="NZ_RCZI01000001.1"/>
</dbReference>